<dbReference type="Pfam" id="PF25213">
    <property type="entry name" value="HVO_A0261_N"/>
    <property type="match status" value="1"/>
</dbReference>
<proteinExistence type="predicted"/>
<organism evidence="2 3">
    <name type="scientific">Halosegnis marinus</name>
    <dbReference type="NCBI Taxonomy" id="3034023"/>
    <lineage>
        <taxon>Archaea</taxon>
        <taxon>Methanobacteriati</taxon>
        <taxon>Methanobacteriota</taxon>
        <taxon>Stenosarchaea group</taxon>
        <taxon>Halobacteria</taxon>
        <taxon>Halobacteriales</taxon>
        <taxon>Natronomonadaceae</taxon>
        <taxon>Halosegnis</taxon>
    </lineage>
</organism>
<feature type="domain" description="HVO-A0261-like N-terminal" evidence="1">
    <location>
        <begin position="12"/>
        <end position="64"/>
    </location>
</feature>
<dbReference type="InterPro" id="IPR011991">
    <property type="entry name" value="ArsR-like_HTH"/>
</dbReference>
<dbReference type="CDD" id="cd00090">
    <property type="entry name" value="HTH_ARSR"/>
    <property type="match status" value="1"/>
</dbReference>
<dbReference type="GeneID" id="79266109"/>
<dbReference type="AlphaFoldDB" id="A0ABD5ZLS5"/>
<dbReference type="SUPFAM" id="SSF46785">
    <property type="entry name" value="Winged helix' DNA-binding domain"/>
    <property type="match status" value="1"/>
</dbReference>
<dbReference type="InterPro" id="IPR036388">
    <property type="entry name" value="WH-like_DNA-bd_sf"/>
</dbReference>
<keyword evidence="3" id="KW-1185">Reference proteome</keyword>
<dbReference type="Proteomes" id="UP001596398">
    <property type="component" value="Unassembled WGS sequence"/>
</dbReference>
<dbReference type="InterPro" id="IPR036390">
    <property type="entry name" value="WH_DNA-bd_sf"/>
</dbReference>
<accession>A0ABD5ZLS5</accession>
<comment type="caution">
    <text evidence="2">The sequence shown here is derived from an EMBL/GenBank/DDBJ whole genome shotgun (WGS) entry which is preliminary data.</text>
</comment>
<dbReference type="InterPro" id="IPR057527">
    <property type="entry name" value="HVO_A0261-like_N"/>
</dbReference>
<dbReference type="RefSeq" id="WP_276235449.1">
    <property type="nucleotide sequence ID" value="NZ_CP119802.1"/>
</dbReference>
<gene>
    <name evidence="2" type="ORF">ACFQJ4_03830</name>
</gene>
<name>A0ABD5ZLS5_9EURY</name>
<evidence type="ECO:0000313" key="2">
    <source>
        <dbReference type="EMBL" id="MFC7234442.1"/>
    </source>
</evidence>
<dbReference type="EMBL" id="JBHTAP010000001">
    <property type="protein sequence ID" value="MFC7234442.1"/>
    <property type="molecule type" value="Genomic_DNA"/>
</dbReference>
<reference evidence="2 3" key="1">
    <citation type="journal article" date="2019" name="Int. J. Syst. Evol. Microbiol.">
        <title>The Global Catalogue of Microorganisms (GCM) 10K type strain sequencing project: providing services to taxonomists for standard genome sequencing and annotation.</title>
        <authorList>
            <consortium name="The Broad Institute Genomics Platform"/>
            <consortium name="The Broad Institute Genome Sequencing Center for Infectious Disease"/>
            <person name="Wu L."/>
            <person name="Ma J."/>
        </authorList>
    </citation>
    <scope>NUCLEOTIDE SEQUENCE [LARGE SCALE GENOMIC DNA]</scope>
    <source>
        <strain evidence="2 3">DT85</strain>
    </source>
</reference>
<evidence type="ECO:0000259" key="1">
    <source>
        <dbReference type="Pfam" id="PF25213"/>
    </source>
</evidence>
<dbReference type="Gene3D" id="1.10.10.10">
    <property type="entry name" value="Winged helix-like DNA-binding domain superfamily/Winged helix DNA-binding domain"/>
    <property type="match status" value="1"/>
</dbReference>
<protein>
    <submittedName>
        <fullName evidence="2">ArsR/SmtB family transcription factor</fullName>
    </submittedName>
</protein>
<sequence length="102" mass="11374">MPKGWEAETVFDLFGEPTARDVLARASEKPTDADTLADALGVSRPTVYRHVEELVEYGMLAEREHIDDEGNRYRTYAATLESVTFTLADGRIDVDVERAPDA</sequence>
<evidence type="ECO:0000313" key="3">
    <source>
        <dbReference type="Proteomes" id="UP001596398"/>
    </source>
</evidence>